<keyword evidence="2" id="KW-0732">Signal</keyword>
<feature type="chain" id="PRO_5002103389" description="Lipoprotein" evidence="2">
    <location>
        <begin position="34"/>
        <end position="67"/>
    </location>
</feature>
<organism evidence="3 4">
    <name type="scientific">Streptomyces vietnamensis</name>
    <dbReference type="NCBI Taxonomy" id="362257"/>
    <lineage>
        <taxon>Bacteria</taxon>
        <taxon>Bacillati</taxon>
        <taxon>Actinomycetota</taxon>
        <taxon>Actinomycetes</taxon>
        <taxon>Kitasatosporales</taxon>
        <taxon>Streptomycetaceae</taxon>
        <taxon>Streptomyces</taxon>
    </lineage>
</organism>
<reference evidence="3 4" key="1">
    <citation type="submission" date="2014-12" db="EMBL/GenBank/DDBJ databases">
        <title>Complete genome sequence of Streptomyces vietnamensis strain GIMV4.0001, a genetic manipulable producer of the benzoisochromanequinone antibiotic granaticin.</title>
        <authorList>
            <person name="Deng M.R."/>
            <person name="Guo J."/>
            <person name="Ma L.Y."/>
            <person name="Feng G.D."/>
            <person name="Mo C.Y."/>
            <person name="Zhu H.H."/>
        </authorList>
    </citation>
    <scope>NUCLEOTIDE SEQUENCE [LARGE SCALE GENOMIC DNA]</scope>
    <source>
        <strain evidence="4">GIMV4.0001</strain>
    </source>
</reference>
<evidence type="ECO:0000313" key="4">
    <source>
        <dbReference type="Proteomes" id="UP000031774"/>
    </source>
</evidence>
<dbReference type="EMBL" id="CP010407">
    <property type="protein sequence ID" value="AJF66543.1"/>
    <property type="molecule type" value="Genomic_DNA"/>
</dbReference>
<accession>A0A0B5IA16</accession>
<keyword evidence="4" id="KW-1185">Reference proteome</keyword>
<protein>
    <recommendedName>
        <fullName evidence="5">Lipoprotein</fullName>
    </recommendedName>
</protein>
<dbReference type="RefSeq" id="WP_041130543.1">
    <property type="nucleotide sequence ID" value="NZ_CP010407.1"/>
</dbReference>
<dbReference type="Proteomes" id="UP000031774">
    <property type="component" value="Chromosome"/>
</dbReference>
<name>A0A0B5IA16_9ACTN</name>
<feature type="signal peptide" evidence="2">
    <location>
        <begin position="1"/>
        <end position="33"/>
    </location>
</feature>
<dbReference type="KEGG" id="svt:SVTN_21345"/>
<gene>
    <name evidence="3" type="ORF">SVTN_21345</name>
</gene>
<feature type="region of interest" description="Disordered" evidence="1">
    <location>
        <begin position="38"/>
        <end position="67"/>
    </location>
</feature>
<sequence length="67" mass="6751">MSVQQNSGIRKAVRQFMVAMVACTAVAAGAAFAVSPDSAAPVTPQTVAGVADDNGWPIVPPNPTPTN</sequence>
<dbReference type="HOGENOM" id="CLU_2829619_0_0_11"/>
<evidence type="ECO:0008006" key="5">
    <source>
        <dbReference type="Google" id="ProtNLM"/>
    </source>
</evidence>
<evidence type="ECO:0000256" key="2">
    <source>
        <dbReference type="SAM" id="SignalP"/>
    </source>
</evidence>
<evidence type="ECO:0000313" key="3">
    <source>
        <dbReference type="EMBL" id="AJF66543.1"/>
    </source>
</evidence>
<dbReference type="AlphaFoldDB" id="A0A0B5IA16"/>
<proteinExistence type="predicted"/>
<evidence type="ECO:0000256" key="1">
    <source>
        <dbReference type="SAM" id="MobiDB-lite"/>
    </source>
</evidence>
<feature type="compositionally biased region" description="Pro residues" evidence="1">
    <location>
        <begin position="58"/>
        <end position="67"/>
    </location>
</feature>